<evidence type="ECO:0000313" key="3">
    <source>
        <dbReference type="EMBL" id="CAK0833619.1"/>
    </source>
</evidence>
<feature type="transmembrane region" description="Helical" evidence="1">
    <location>
        <begin position="844"/>
        <end position="860"/>
    </location>
</feature>
<organism evidence="3 4">
    <name type="scientific">Prorocentrum cordatum</name>
    <dbReference type="NCBI Taxonomy" id="2364126"/>
    <lineage>
        <taxon>Eukaryota</taxon>
        <taxon>Sar</taxon>
        <taxon>Alveolata</taxon>
        <taxon>Dinophyceae</taxon>
        <taxon>Prorocentrales</taxon>
        <taxon>Prorocentraceae</taxon>
        <taxon>Prorocentrum</taxon>
    </lineage>
</organism>
<keyword evidence="4" id="KW-1185">Reference proteome</keyword>
<name>A0ABN9SP57_9DINO</name>
<feature type="signal peptide" evidence="2">
    <location>
        <begin position="1"/>
        <end position="19"/>
    </location>
</feature>
<keyword evidence="1" id="KW-0472">Membrane</keyword>
<feature type="transmembrane region" description="Helical" evidence="1">
    <location>
        <begin position="283"/>
        <end position="310"/>
    </location>
</feature>
<feature type="chain" id="PRO_5046059203" evidence="2">
    <location>
        <begin position="20"/>
        <end position="1033"/>
    </location>
</feature>
<protein>
    <submittedName>
        <fullName evidence="3">Uncharacterized protein</fullName>
    </submittedName>
</protein>
<feature type="transmembrane region" description="Helical" evidence="1">
    <location>
        <begin position="721"/>
        <end position="745"/>
    </location>
</feature>
<feature type="transmembrane region" description="Helical" evidence="1">
    <location>
        <begin position="765"/>
        <end position="787"/>
    </location>
</feature>
<feature type="transmembrane region" description="Helical" evidence="1">
    <location>
        <begin position="881"/>
        <end position="900"/>
    </location>
</feature>
<evidence type="ECO:0000313" key="4">
    <source>
        <dbReference type="Proteomes" id="UP001189429"/>
    </source>
</evidence>
<feature type="transmembrane region" description="Helical" evidence="1">
    <location>
        <begin position="818"/>
        <end position="838"/>
    </location>
</feature>
<comment type="caution">
    <text evidence="3">The sequence shown here is derived from an EMBL/GenBank/DDBJ whole genome shotgun (WGS) entry which is preliminary data.</text>
</comment>
<feature type="transmembrane region" description="Helical" evidence="1">
    <location>
        <begin position="641"/>
        <end position="662"/>
    </location>
</feature>
<keyword evidence="2" id="KW-0732">Signal</keyword>
<evidence type="ECO:0000256" key="2">
    <source>
        <dbReference type="SAM" id="SignalP"/>
    </source>
</evidence>
<accession>A0ABN9SP57</accession>
<feature type="transmembrane region" description="Helical" evidence="1">
    <location>
        <begin position="152"/>
        <end position="171"/>
    </location>
</feature>
<dbReference type="Proteomes" id="UP001189429">
    <property type="component" value="Unassembled WGS sequence"/>
</dbReference>
<proteinExistence type="predicted"/>
<feature type="transmembrane region" description="Helical" evidence="1">
    <location>
        <begin position="912"/>
        <end position="931"/>
    </location>
</feature>
<evidence type="ECO:0000256" key="1">
    <source>
        <dbReference type="SAM" id="Phobius"/>
    </source>
</evidence>
<gene>
    <name evidence="3" type="ORF">PCOR1329_LOCUS31259</name>
</gene>
<keyword evidence="1" id="KW-0812">Transmembrane</keyword>
<dbReference type="EMBL" id="CAUYUJ010012259">
    <property type="protein sequence ID" value="CAK0833619.1"/>
    <property type="molecule type" value="Genomic_DNA"/>
</dbReference>
<feature type="transmembrane region" description="Helical" evidence="1">
    <location>
        <begin position="682"/>
        <end position="709"/>
    </location>
</feature>
<reference evidence="3" key="1">
    <citation type="submission" date="2023-10" db="EMBL/GenBank/DDBJ databases">
        <authorList>
            <person name="Chen Y."/>
            <person name="Shah S."/>
            <person name="Dougan E. K."/>
            <person name="Thang M."/>
            <person name="Chan C."/>
        </authorList>
    </citation>
    <scope>NUCLEOTIDE SEQUENCE [LARGE SCALE GENOMIC DNA]</scope>
</reference>
<keyword evidence="1" id="KW-1133">Transmembrane helix</keyword>
<sequence>MRTSSLMLLLARAAVAVKAHTGQTAPAVCARRTGGADWRDVQPTCGEAQFTECSSAQILAAGVQCPRRCPFLVVPEAVACAYYCVAAEACTTVNPALRFPNNRTGKCEACGVTGCSRCASSTACAECYSAFQWDEIGEGCVYTMDLWIKGPVVVLCLLVLLLAVVVPVCLWRGRKNRQRHFSIKDPDQKGADRTSDRRIQIRGVQIGRRGRRSQFHTTILQLARKHHHWCKVRDWYHQHGAHSDRLASCAGSGTDLMLEPWPRHVSFLRNLHNTYLLGLGMPLYYNFLVFMASLFILLLVLHTFMSWLWLDSPVFSRLDSWRSNEAELESCSAINTTLVGEYRNTLGHLYIVELTVLYVIGLCAVVAFALFQKSRIQKFTASSSTMRRYALMVRGYPEDATDEVAVKNNLEKDLSIKLGRPVSLAYVSICYDVNSNPGFAGKLNRLLDRLIAIEDVRRNNYSHEYADTAEDAKQVAREAGVQFDLPAAQLTRTAWLSAASTIFRREVEELLGEGGSKMRNAGQAFAVFDRAEDARKVVVDCDGDDFISTSDSFLAPSLRGTPLDDVDVISTWTAAAPPAKPQVPAPVAPLGQGSLGQQLLASDTALKNNLLITPLINEPVSVGWEHFGKSRAQRVKEVSRAALNFLLFYVLVWYLVLHPALVYVRDYSTKVHDNPGGIVSKFFGIVVGTSNWLICMCIATRGTGAGFLWKDREEVFGLANCCFIFMCVANTLMSLWYTVVSVYMAEVHATTVDWETRVASDIASMLFPGSFIPCLLWPLQGFLWPFLEAFLDLRFRNADDLTVRVAERRLEPLPVGLAWDYQGSLTCPVLGFLTIFFASNGLRWSLLFLALWTLFFYCVQHFNHLRMAKTAYTTSNRLDTAVLWSWGLVLGEILAGAAFWGSQVRGWPRSAVPAALVAGTALLWLILGWGVRPTIWTGNMIFGSEDRDSPTLQDTRERTLFDWANCNPGLVLKSQIVDLRDAGIPRLLPFAVGKSHAWKAQDRSREAGGTPFPECSRLWYEPGELYRRLGIIA</sequence>
<feature type="transmembrane region" description="Helical" evidence="1">
    <location>
        <begin position="349"/>
        <end position="371"/>
    </location>
</feature>